<protein>
    <submittedName>
        <fullName evidence="1">Uncharacterized protein</fullName>
    </submittedName>
</protein>
<proteinExistence type="predicted"/>
<evidence type="ECO:0000313" key="1">
    <source>
        <dbReference type="EMBL" id="TFK51300.1"/>
    </source>
</evidence>
<dbReference type="Proteomes" id="UP000305948">
    <property type="component" value="Unassembled WGS sequence"/>
</dbReference>
<dbReference type="AlphaFoldDB" id="A0A5C3N1F2"/>
<organism evidence="1 2">
    <name type="scientific">Heliocybe sulcata</name>
    <dbReference type="NCBI Taxonomy" id="5364"/>
    <lineage>
        <taxon>Eukaryota</taxon>
        <taxon>Fungi</taxon>
        <taxon>Dikarya</taxon>
        <taxon>Basidiomycota</taxon>
        <taxon>Agaricomycotina</taxon>
        <taxon>Agaricomycetes</taxon>
        <taxon>Gloeophyllales</taxon>
        <taxon>Gloeophyllaceae</taxon>
        <taxon>Heliocybe</taxon>
    </lineage>
</organism>
<accession>A0A5C3N1F2</accession>
<keyword evidence="2" id="KW-1185">Reference proteome</keyword>
<dbReference type="EMBL" id="ML213511">
    <property type="protein sequence ID" value="TFK51300.1"/>
    <property type="molecule type" value="Genomic_DNA"/>
</dbReference>
<reference evidence="1 2" key="1">
    <citation type="journal article" date="2019" name="Nat. Ecol. Evol.">
        <title>Megaphylogeny resolves global patterns of mushroom evolution.</title>
        <authorList>
            <person name="Varga T."/>
            <person name="Krizsan K."/>
            <person name="Foldi C."/>
            <person name="Dima B."/>
            <person name="Sanchez-Garcia M."/>
            <person name="Sanchez-Ramirez S."/>
            <person name="Szollosi G.J."/>
            <person name="Szarkandi J.G."/>
            <person name="Papp V."/>
            <person name="Albert L."/>
            <person name="Andreopoulos W."/>
            <person name="Angelini C."/>
            <person name="Antonin V."/>
            <person name="Barry K.W."/>
            <person name="Bougher N.L."/>
            <person name="Buchanan P."/>
            <person name="Buyck B."/>
            <person name="Bense V."/>
            <person name="Catcheside P."/>
            <person name="Chovatia M."/>
            <person name="Cooper J."/>
            <person name="Damon W."/>
            <person name="Desjardin D."/>
            <person name="Finy P."/>
            <person name="Geml J."/>
            <person name="Haridas S."/>
            <person name="Hughes K."/>
            <person name="Justo A."/>
            <person name="Karasinski D."/>
            <person name="Kautmanova I."/>
            <person name="Kiss B."/>
            <person name="Kocsube S."/>
            <person name="Kotiranta H."/>
            <person name="LaButti K.M."/>
            <person name="Lechner B.E."/>
            <person name="Liimatainen K."/>
            <person name="Lipzen A."/>
            <person name="Lukacs Z."/>
            <person name="Mihaltcheva S."/>
            <person name="Morgado L.N."/>
            <person name="Niskanen T."/>
            <person name="Noordeloos M.E."/>
            <person name="Ohm R.A."/>
            <person name="Ortiz-Santana B."/>
            <person name="Ovrebo C."/>
            <person name="Racz N."/>
            <person name="Riley R."/>
            <person name="Savchenko A."/>
            <person name="Shiryaev A."/>
            <person name="Soop K."/>
            <person name="Spirin V."/>
            <person name="Szebenyi C."/>
            <person name="Tomsovsky M."/>
            <person name="Tulloss R.E."/>
            <person name="Uehling J."/>
            <person name="Grigoriev I.V."/>
            <person name="Vagvolgyi C."/>
            <person name="Papp T."/>
            <person name="Martin F.M."/>
            <person name="Miettinen O."/>
            <person name="Hibbett D.S."/>
            <person name="Nagy L.G."/>
        </authorList>
    </citation>
    <scope>NUCLEOTIDE SEQUENCE [LARGE SCALE GENOMIC DNA]</scope>
    <source>
        <strain evidence="1 2">OMC1185</strain>
    </source>
</reference>
<sequence>MATLLECLVVDSRWLLLRRVGELSEGVDSQDLDTSLLLTSTCYVQYWPPPSSISTTELYSTLRPRSKVSRCNSYRAWLKREPLCIHFQWLPIATFPCYAMAGLRRRRFSLSCCLPGWSHLIQGCPSRRLAGMEGTASGEDGEGATDCGRL</sequence>
<evidence type="ECO:0000313" key="2">
    <source>
        <dbReference type="Proteomes" id="UP000305948"/>
    </source>
</evidence>
<gene>
    <name evidence="1" type="ORF">OE88DRAFT_1529739</name>
</gene>
<name>A0A5C3N1F2_9AGAM</name>